<dbReference type="Proteomes" id="UP000094329">
    <property type="component" value="Unassembled WGS sequence"/>
</dbReference>
<gene>
    <name evidence="1" type="ORF">BGC07_18400</name>
</gene>
<comment type="caution">
    <text evidence="1">The sequence shown here is derived from an EMBL/GenBank/DDBJ whole genome shotgun (WGS) entry which is preliminary data.</text>
</comment>
<keyword evidence="2" id="KW-1185">Reference proteome</keyword>
<sequence length="66" mass="7703">MKYDIGKTKLDEINSQLKTYAIFIDNHPAEIVVTTVSNEDEIKRDAAYHGRYIAYLEIDERITIKK</sequence>
<name>A0ABX2ZX95_9GAMM</name>
<dbReference type="RefSeq" id="WP_069314516.1">
    <property type="nucleotide sequence ID" value="NZ_MDTU01000008.1"/>
</dbReference>
<reference evidence="1 2" key="1">
    <citation type="submission" date="2016-08" db="EMBL/GenBank/DDBJ databases">
        <title>Draft genome sequence of Candidatus Piscirickettsia litoralis, from seawater.</title>
        <authorList>
            <person name="Wan X."/>
            <person name="Lee A.J."/>
            <person name="Hou S."/>
            <person name="Donachie S.P."/>
        </authorList>
    </citation>
    <scope>NUCLEOTIDE SEQUENCE [LARGE SCALE GENOMIC DNA]</scope>
    <source>
        <strain evidence="1 2">Y2</strain>
    </source>
</reference>
<evidence type="ECO:0000313" key="2">
    <source>
        <dbReference type="Proteomes" id="UP000094329"/>
    </source>
</evidence>
<dbReference type="EMBL" id="MDTU01000008">
    <property type="protein sequence ID" value="ODN41004.1"/>
    <property type="molecule type" value="Genomic_DNA"/>
</dbReference>
<evidence type="ECO:0000313" key="1">
    <source>
        <dbReference type="EMBL" id="ODN41004.1"/>
    </source>
</evidence>
<proteinExistence type="predicted"/>
<organism evidence="1 2">
    <name type="scientific">Piscirickettsia litoralis</name>
    <dbReference type="NCBI Taxonomy" id="1891921"/>
    <lineage>
        <taxon>Bacteria</taxon>
        <taxon>Pseudomonadati</taxon>
        <taxon>Pseudomonadota</taxon>
        <taxon>Gammaproteobacteria</taxon>
        <taxon>Thiotrichales</taxon>
        <taxon>Piscirickettsiaceae</taxon>
        <taxon>Piscirickettsia</taxon>
    </lineage>
</organism>
<protein>
    <submittedName>
        <fullName evidence="1">Uncharacterized protein</fullName>
    </submittedName>
</protein>
<accession>A0ABX2ZX95</accession>